<sequence>MSNKGQLSIEMVILILAVLVSGAMVATKLTHDTFENSTINSVQQDTHSGFTTGLNTHNDDQDALPSETEEDILVLTTGNIKINPTSSIENSEFSAILVNKTNSSKNIMYHLDKNTNDLIMVFPDGTTQMTYITKDWQNFNATNITLRIKTGSVITVDGEEVTYKAGEFKINCPESQDSFTFQMCNEGGNQFYLRLVDQGVTLEFIME</sequence>
<keyword evidence="4" id="KW-0964">Secreted</keyword>
<organism evidence="6">
    <name type="scientific">Methanococcus maripaludis (strain C6 / ATCC BAA-1332)</name>
    <dbReference type="NCBI Taxonomy" id="444158"/>
    <lineage>
        <taxon>Archaea</taxon>
        <taxon>Methanobacteriati</taxon>
        <taxon>Methanobacteriota</taxon>
        <taxon>Methanomada group</taxon>
        <taxon>Methanococci</taxon>
        <taxon>Methanococcales</taxon>
        <taxon>Methanococcaceae</taxon>
        <taxon>Methanococcus</taxon>
    </lineage>
</organism>
<dbReference type="KEGG" id="mmx:MmarC6_0175"/>
<keyword evidence="5" id="KW-0281">Fimbrium</keyword>
<evidence type="ECO:0000256" key="5">
    <source>
        <dbReference type="ARBA" id="ARBA00023263"/>
    </source>
</evidence>
<dbReference type="eggNOG" id="arCOG06626">
    <property type="taxonomic scope" value="Archaea"/>
</dbReference>
<name>A9A7Q0_METM6</name>
<evidence type="ECO:0000313" key="6">
    <source>
        <dbReference type="EMBL" id="ABX00998.1"/>
    </source>
</evidence>
<evidence type="ECO:0000256" key="3">
    <source>
        <dbReference type="ARBA" id="ARBA00004613"/>
    </source>
</evidence>
<dbReference type="OrthoDB" id="60576at2157"/>
<dbReference type="HOGENOM" id="CLU_1375528_0_0_2"/>
<proteinExistence type="predicted"/>
<protein>
    <recommendedName>
        <fullName evidence="7">Class III signal peptide</fullName>
    </recommendedName>
</protein>
<comment type="subcellular location">
    <subcellularLocation>
        <location evidence="1">Cell surface</location>
    </subcellularLocation>
    <subcellularLocation>
        <location evidence="2">Fimbrium</location>
    </subcellularLocation>
    <subcellularLocation>
        <location evidence="3">Secreted</location>
    </subcellularLocation>
</comment>
<evidence type="ECO:0000256" key="4">
    <source>
        <dbReference type="ARBA" id="ARBA00022525"/>
    </source>
</evidence>
<gene>
    <name evidence="6" type="ordered locus">MmarC6_0175</name>
</gene>
<dbReference type="STRING" id="444158.MmarC6_0175"/>
<evidence type="ECO:0008006" key="7">
    <source>
        <dbReference type="Google" id="ProtNLM"/>
    </source>
</evidence>
<dbReference type="EMBL" id="CP000867">
    <property type="protein sequence ID" value="ABX00998.1"/>
    <property type="molecule type" value="Genomic_DNA"/>
</dbReference>
<evidence type="ECO:0000256" key="2">
    <source>
        <dbReference type="ARBA" id="ARBA00004561"/>
    </source>
</evidence>
<dbReference type="InterPro" id="IPR007166">
    <property type="entry name" value="Class3_signal_pept_motif"/>
</dbReference>
<dbReference type="Pfam" id="PF04021">
    <property type="entry name" value="Class_IIIsignal"/>
    <property type="match status" value="1"/>
</dbReference>
<reference evidence="6" key="1">
    <citation type="submission" date="2007-10" db="EMBL/GenBank/DDBJ databases">
        <title>Complete sequence of Methanococcus maripaludis C6.</title>
        <authorList>
            <consortium name="US DOE Joint Genome Institute"/>
            <person name="Copeland A."/>
            <person name="Lucas S."/>
            <person name="Lapidus A."/>
            <person name="Barry K."/>
            <person name="Glavina del Rio T."/>
            <person name="Dalin E."/>
            <person name="Tice H."/>
            <person name="Pitluck S."/>
            <person name="Clum A."/>
            <person name="Schmutz J."/>
            <person name="Larimer F."/>
            <person name="Land M."/>
            <person name="Hauser L."/>
            <person name="Kyrpides N."/>
            <person name="Mikhailova N."/>
            <person name="Sieprawska-Lupa M."/>
            <person name="Whitman W.B."/>
            <person name="Richardson P."/>
        </authorList>
    </citation>
    <scope>NUCLEOTIDE SEQUENCE [LARGE SCALE GENOMIC DNA]</scope>
    <source>
        <strain evidence="6">C6</strain>
    </source>
</reference>
<dbReference type="AlphaFoldDB" id="A9A7Q0"/>
<accession>A9A7Q0</accession>
<evidence type="ECO:0000256" key="1">
    <source>
        <dbReference type="ARBA" id="ARBA00004241"/>
    </source>
</evidence>
<dbReference type="GO" id="GO:0009986">
    <property type="term" value="C:cell surface"/>
    <property type="evidence" value="ECO:0007669"/>
    <property type="project" value="UniProtKB-SubCell"/>
</dbReference>
<dbReference type="PhylomeDB" id="A9A7Q0"/>
<dbReference type="GO" id="GO:0005576">
    <property type="term" value="C:extracellular region"/>
    <property type="evidence" value="ECO:0007669"/>
    <property type="project" value="UniProtKB-SubCell"/>
</dbReference>